<dbReference type="Proteomes" id="UP000183371">
    <property type="component" value="Unassembled WGS sequence"/>
</dbReference>
<evidence type="ECO:0000313" key="4">
    <source>
        <dbReference type="Proteomes" id="UP000183371"/>
    </source>
</evidence>
<dbReference type="Pfam" id="PF00440">
    <property type="entry name" value="TetR_N"/>
    <property type="match status" value="1"/>
</dbReference>
<evidence type="ECO:0000259" key="2">
    <source>
        <dbReference type="Pfam" id="PF00440"/>
    </source>
</evidence>
<protein>
    <submittedName>
        <fullName evidence="3">Transcriptional regulator, TetR family</fullName>
    </submittedName>
</protein>
<dbReference type="SUPFAM" id="SSF46689">
    <property type="entry name" value="Homeodomain-like"/>
    <property type="match status" value="1"/>
</dbReference>
<name>A0A1I7DAF2_9HYPH</name>
<feature type="domain" description="HTH tetR-type" evidence="2">
    <location>
        <begin position="8"/>
        <end position="43"/>
    </location>
</feature>
<keyword evidence="1" id="KW-0238">DNA-binding</keyword>
<gene>
    <name evidence="3" type="ORF">SAMN05444141_10856</name>
</gene>
<dbReference type="Gene3D" id="1.10.357.10">
    <property type="entry name" value="Tetracycline Repressor, domain 2"/>
    <property type="match status" value="1"/>
</dbReference>
<dbReference type="EMBL" id="FPBD01000008">
    <property type="protein sequence ID" value="SFU08594.1"/>
    <property type="molecule type" value="Genomic_DNA"/>
</dbReference>
<dbReference type="InterPro" id="IPR001647">
    <property type="entry name" value="HTH_TetR"/>
</dbReference>
<reference evidence="4" key="1">
    <citation type="submission" date="2016-10" db="EMBL/GenBank/DDBJ databases">
        <authorList>
            <person name="Varghese N."/>
            <person name="Submissions S."/>
        </authorList>
    </citation>
    <scope>NUCLEOTIDE SEQUENCE [LARGE SCALE GENOMIC DNA]</scope>
    <source>
        <strain evidence="4">DSM 17465</strain>
    </source>
</reference>
<organism evidence="3 4">
    <name type="scientific">Pseudovibrio denitrificans</name>
    <dbReference type="NCBI Taxonomy" id="258256"/>
    <lineage>
        <taxon>Bacteria</taxon>
        <taxon>Pseudomonadati</taxon>
        <taxon>Pseudomonadota</taxon>
        <taxon>Alphaproteobacteria</taxon>
        <taxon>Hyphomicrobiales</taxon>
        <taxon>Stappiaceae</taxon>
        <taxon>Pseudovibrio</taxon>
    </lineage>
</organism>
<keyword evidence="4" id="KW-1185">Reference proteome</keyword>
<sequence length="179" mass="19662">MINHMPVVELLSHYGIQKATMGNLAEAVGCTRQTLYNRFKTKDRVRDWALLEFMREVNETAIAVLDNAPADAALDAILEAFERWGGDHVAMVRSSPHGVDILEGGMQLIASKTETPIDRFEQRLEKFIGSRHLSPTPAETTMVLVMAAKGVFVSCADAKDYSKKMEAVVKALLGAVQSA</sequence>
<accession>A0A1I7DAF2</accession>
<dbReference type="AlphaFoldDB" id="A0A1I7DAF2"/>
<evidence type="ECO:0000313" key="3">
    <source>
        <dbReference type="EMBL" id="SFU08594.1"/>
    </source>
</evidence>
<dbReference type="GO" id="GO:0003677">
    <property type="term" value="F:DNA binding"/>
    <property type="evidence" value="ECO:0007669"/>
    <property type="project" value="UniProtKB-KW"/>
</dbReference>
<dbReference type="InterPro" id="IPR009057">
    <property type="entry name" value="Homeodomain-like_sf"/>
</dbReference>
<evidence type="ECO:0000256" key="1">
    <source>
        <dbReference type="ARBA" id="ARBA00023125"/>
    </source>
</evidence>
<proteinExistence type="predicted"/>